<dbReference type="EMBL" id="BT075904">
    <property type="protein sequence ID" value="ACO10328.1"/>
    <property type="molecule type" value="mRNA"/>
</dbReference>
<gene>
    <name evidence="12" type="primary">ERGI3</name>
</gene>
<keyword evidence="5 9" id="KW-1133">Transmembrane helix</keyword>
<reference evidence="12" key="1">
    <citation type="submission" date="2009-03" db="EMBL/GenBank/DDBJ databases">
        <title>Caligus rogercresseyi ESTs and full-length cDNAs.</title>
        <authorList>
            <person name="Yasuike M."/>
            <person name="von Schalburg K."/>
            <person name="Cooper G."/>
            <person name="Leong J."/>
            <person name="Jones S.R.M."/>
            <person name="Koop B.F."/>
        </authorList>
    </citation>
    <scope>NUCLEOTIDE SEQUENCE</scope>
    <source>
        <tissue evidence="12">Whole tissue</tissue>
    </source>
</reference>
<evidence type="ECO:0000259" key="10">
    <source>
        <dbReference type="Pfam" id="PF07970"/>
    </source>
</evidence>
<feature type="compositionally biased region" description="Basic and acidic residues" evidence="8">
    <location>
        <begin position="117"/>
        <end position="127"/>
    </location>
</feature>
<dbReference type="GO" id="GO:0006888">
    <property type="term" value="P:endoplasmic reticulum to Golgi vesicle-mediated transport"/>
    <property type="evidence" value="ECO:0007669"/>
    <property type="project" value="TreeGrafter"/>
</dbReference>
<feature type="region of interest" description="Disordered" evidence="8">
    <location>
        <begin position="112"/>
        <end position="144"/>
    </location>
</feature>
<feature type="domain" description="Endoplasmic reticulum vesicle transporter C-terminal" evidence="10">
    <location>
        <begin position="148"/>
        <end position="365"/>
    </location>
</feature>
<evidence type="ECO:0000256" key="9">
    <source>
        <dbReference type="SAM" id="Phobius"/>
    </source>
</evidence>
<organism evidence="12">
    <name type="scientific">Caligus rogercresseyi</name>
    <name type="common">Sea louse</name>
    <dbReference type="NCBI Taxonomy" id="217165"/>
    <lineage>
        <taxon>Eukaryota</taxon>
        <taxon>Metazoa</taxon>
        <taxon>Ecdysozoa</taxon>
        <taxon>Arthropoda</taxon>
        <taxon>Crustacea</taxon>
        <taxon>Multicrustacea</taxon>
        <taxon>Hexanauplia</taxon>
        <taxon>Copepoda</taxon>
        <taxon>Siphonostomatoida</taxon>
        <taxon>Caligidae</taxon>
        <taxon>Caligus</taxon>
    </lineage>
</organism>
<feature type="domain" description="Endoplasmic reticulum vesicle transporter N-terminal" evidence="11">
    <location>
        <begin position="8"/>
        <end position="97"/>
    </location>
</feature>
<evidence type="ECO:0000256" key="5">
    <source>
        <dbReference type="ARBA" id="ARBA00022989"/>
    </source>
</evidence>
<sequence>MKYWSEALRRLDAYPKTLEDFRIQTLSGGAITLLSGVLMVFLFASEIREYLTPRVQEELFVDTSKGGKLKINLDVVFNSVSCDFLVLDAMDVSGESHVDIVHNIYKRRLSLEGSPMEEPRRETEVGQKKTTHAPSPKNETSTPPCGSCYGAETPGSPCCNSCGEVKEAYRRKGWTIVAAKFEQCEMDTEGIERVYKEGCQIYGSLLVNRVGGSFHIVPGKSFTLNHLHIHDLQPFSSGEFNTSHRIRHLSFGSKTALDPGGNALDAVSALSPKGGLMYQYYLKIVPTTYSRSDGGTFTGNQYSVTRLEKDVSSSLDSGGMPGVFFNYELAPLMVKYSEKEKSFGHFATGLCAIIGGVFTLASAFDKFIYSSSKILEEKFGLGKAT</sequence>
<evidence type="ECO:0000256" key="4">
    <source>
        <dbReference type="ARBA" id="ARBA00022692"/>
    </source>
</evidence>
<feature type="transmembrane region" description="Helical" evidence="9">
    <location>
        <begin position="21"/>
        <end position="44"/>
    </location>
</feature>
<evidence type="ECO:0000256" key="3">
    <source>
        <dbReference type="ARBA" id="ARBA00005648"/>
    </source>
</evidence>
<evidence type="ECO:0000256" key="8">
    <source>
        <dbReference type="SAM" id="MobiDB-lite"/>
    </source>
</evidence>
<dbReference type="GO" id="GO:0000139">
    <property type="term" value="C:Golgi membrane"/>
    <property type="evidence" value="ECO:0007669"/>
    <property type="project" value="TreeGrafter"/>
</dbReference>
<proteinExistence type="evidence at transcript level"/>
<dbReference type="PANTHER" id="PTHR10984">
    <property type="entry name" value="ENDOPLASMIC RETICULUM-GOLGI INTERMEDIATE COMPARTMENT PROTEIN"/>
    <property type="match status" value="1"/>
</dbReference>
<dbReference type="GO" id="GO:0033116">
    <property type="term" value="C:endoplasmic reticulum-Golgi intermediate compartment membrane"/>
    <property type="evidence" value="ECO:0007669"/>
    <property type="project" value="UniProtKB-SubCell"/>
</dbReference>
<dbReference type="Pfam" id="PF13850">
    <property type="entry name" value="ERGIC_N"/>
    <property type="match status" value="1"/>
</dbReference>
<comment type="similarity">
    <text evidence="3">Belongs to the ERGIC family.</text>
</comment>
<dbReference type="InterPro" id="IPR045888">
    <property type="entry name" value="Erv"/>
</dbReference>
<evidence type="ECO:0000256" key="1">
    <source>
        <dbReference type="ARBA" id="ARBA00004257"/>
    </source>
</evidence>
<dbReference type="InterPro" id="IPR012936">
    <property type="entry name" value="Erv_C"/>
</dbReference>
<feature type="transmembrane region" description="Helical" evidence="9">
    <location>
        <begin position="343"/>
        <end position="364"/>
    </location>
</feature>
<evidence type="ECO:0000256" key="7">
    <source>
        <dbReference type="ARBA" id="ARBA00040493"/>
    </source>
</evidence>
<evidence type="ECO:0000256" key="2">
    <source>
        <dbReference type="ARBA" id="ARBA00004457"/>
    </source>
</evidence>
<comment type="subcellular location">
    <subcellularLocation>
        <location evidence="2">Endoplasmic reticulum-Golgi intermediate compartment membrane</location>
        <topology evidence="2">Multi-pass membrane protein</topology>
    </subcellularLocation>
    <subcellularLocation>
        <location evidence="1">Golgi apparatus</location>
        <location evidence="1">cis-Golgi network membrane</location>
        <topology evidence="1">Multi-pass membrane protein</topology>
    </subcellularLocation>
</comment>
<keyword evidence="4 9" id="KW-0812">Transmembrane</keyword>
<dbReference type="PANTHER" id="PTHR10984:SF25">
    <property type="entry name" value="ENDOPLASMIC RETICULUM-GOLGI INTERMEDIATE COMPARTMENT PROTEIN 3"/>
    <property type="match status" value="1"/>
</dbReference>
<dbReference type="GO" id="GO:0030134">
    <property type="term" value="C:COPII-coated ER to Golgi transport vesicle"/>
    <property type="evidence" value="ECO:0007669"/>
    <property type="project" value="TreeGrafter"/>
</dbReference>
<dbReference type="Pfam" id="PF07970">
    <property type="entry name" value="COPIIcoated_ERV"/>
    <property type="match status" value="1"/>
</dbReference>
<keyword evidence="6 9" id="KW-0472">Membrane</keyword>
<evidence type="ECO:0000313" key="12">
    <source>
        <dbReference type="EMBL" id="ACO10328.1"/>
    </source>
</evidence>
<dbReference type="AlphaFoldDB" id="C1BMS5"/>
<dbReference type="InterPro" id="IPR039542">
    <property type="entry name" value="Erv_N"/>
</dbReference>
<dbReference type="GO" id="GO:0006890">
    <property type="term" value="P:retrograde vesicle-mediated transport, Golgi to endoplasmic reticulum"/>
    <property type="evidence" value="ECO:0007669"/>
    <property type="project" value="TreeGrafter"/>
</dbReference>
<name>C1BMS5_CALRO</name>
<evidence type="ECO:0000259" key="11">
    <source>
        <dbReference type="Pfam" id="PF13850"/>
    </source>
</evidence>
<accession>C1BMS5</accession>
<protein>
    <recommendedName>
        <fullName evidence="7">Endoplasmic reticulum-Golgi intermediate compartment protein 3</fullName>
    </recommendedName>
</protein>
<evidence type="ECO:0000256" key="6">
    <source>
        <dbReference type="ARBA" id="ARBA00023136"/>
    </source>
</evidence>
<dbReference type="GO" id="GO:0005789">
    <property type="term" value="C:endoplasmic reticulum membrane"/>
    <property type="evidence" value="ECO:0007669"/>
    <property type="project" value="TreeGrafter"/>
</dbReference>